<dbReference type="AlphaFoldDB" id="A0A917WKS4"/>
<dbReference type="CDD" id="cd21631">
    <property type="entry name" value="RHH_CopG_NikR-like"/>
    <property type="match status" value="1"/>
</dbReference>
<proteinExistence type="predicted"/>
<accession>A0A917WKS4</accession>
<dbReference type="EMBL" id="BMPI01000004">
    <property type="protein sequence ID" value="GGM11471.1"/>
    <property type="molecule type" value="Genomic_DNA"/>
</dbReference>
<organism evidence="1 2">
    <name type="scientific">Dactylosporangium sucinum</name>
    <dbReference type="NCBI Taxonomy" id="1424081"/>
    <lineage>
        <taxon>Bacteria</taxon>
        <taxon>Bacillati</taxon>
        <taxon>Actinomycetota</taxon>
        <taxon>Actinomycetes</taxon>
        <taxon>Micromonosporales</taxon>
        <taxon>Micromonosporaceae</taxon>
        <taxon>Dactylosporangium</taxon>
    </lineage>
</organism>
<keyword evidence="2" id="KW-1185">Reference proteome</keyword>
<evidence type="ECO:0000313" key="2">
    <source>
        <dbReference type="Proteomes" id="UP000642070"/>
    </source>
</evidence>
<reference evidence="1" key="1">
    <citation type="journal article" date="2014" name="Int. J. Syst. Evol. Microbiol.">
        <title>Complete genome sequence of Corynebacterium casei LMG S-19264T (=DSM 44701T), isolated from a smear-ripened cheese.</title>
        <authorList>
            <consortium name="US DOE Joint Genome Institute (JGI-PGF)"/>
            <person name="Walter F."/>
            <person name="Albersmeier A."/>
            <person name="Kalinowski J."/>
            <person name="Ruckert C."/>
        </authorList>
    </citation>
    <scope>NUCLEOTIDE SEQUENCE</scope>
    <source>
        <strain evidence="1">JCM 19831</strain>
    </source>
</reference>
<protein>
    <recommendedName>
        <fullName evidence="3">Ribbon-helix-helix protein CopG domain-containing protein</fullName>
    </recommendedName>
</protein>
<comment type="caution">
    <text evidence="1">The sequence shown here is derived from an EMBL/GenBank/DDBJ whole genome shotgun (WGS) entry which is preliminary data.</text>
</comment>
<sequence>MQDGRLTDDQLDALAGAVAAGQIAYTDAPAQLPPKPDGETMAVYSVRLPATLAEQLATVAERRGLKPSTLMRQMVEQCLATEADDRPISLADALRALTTLRKAA</sequence>
<evidence type="ECO:0000313" key="1">
    <source>
        <dbReference type="EMBL" id="GGM11471.1"/>
    </source>
</evidence>
<dbReference type="Proteomes" id="UP000642070">
    <property type="component" value="Unassembled WGS sequence"/>
</dbReference>
<evidence type="ECO:0008006" key="3">
    <source>
        <dbReference type="Google" id="ProtNLM"/>
    </source>
</evidence>
<name>A0A917WKS4_9ACTN</name>
<gene>
    <name evidence="1" type="ORF">GCM10007977_010780</name>
</gene>
<dbReference type="RefSeq" id="WP_190248562.1">
    <property type="nucleotide sequence ID" value="NZ_BMPI01000004.1"/>
</dbReference>
<reference evidence="1" key="2">
    <citation type="submission" date="2020-09" db="EMBL/GenBank/DDBJ databases">
        <authorList>
            <person name="Sun Q."/>
            <person name="Ohkuma M."/>
        </authorList>
    </citation>
    <scope>NUCLEOTIDE SEQUENCE</scope>
    <source>
        <strain evidence="1">JCM 19831</strain>
    </source>
</reference>